<organism evidence="6">
    <name type="scientific">Dipterocladia arabiensis</name>
    <dbReference type="NCBI Taxonomy" id="2007176"/>
    <lineage>
        <taxon>Eukaryota</taxon>
        <taxon>Rhodophyta</taxon>
        <taxon>Florideophyceae</taxon>
        <taxon>Rhodymeniophycidae</taxon>
        <taxon>Ceramiales</taxon>
        <taxon>Dasyaceae</taxon>
        <taxon>Dipterocladia</taxon>
    </lineage>
</organism>
<evidence type="ECO:0000256" key="5">
    <source>
        <dbReference type="RuleBase" id="RU003877"/>
    </source>
</evidence>
<dbReference type="GeneID" id="33352874"/>
<evidence type="ECO:0000256" key="4">
    <source>
        <dbReference type="HAMAP-Rule" id="MF_01366"/>
    </source>
</evidence>
<dbReference type="NCBIfam" id="TIGR01066">
    <property type="entry name" value="rplM_bact"/>
    <property type="match status" value="1"/>
</dbReference>
<evidence type="ECO:0000256" key="1">
    <source>
        <dbReference type="ARBA" id="ARBA00006227"/>
    </source>
</evidence>
<dbReference type="GO" id="GO:0022625">
    <property type="term" value="C:cytosolic large ribosomal subunit"/>
    <property type="evidence" value="ECO:0007669"/>
    <property type="project" value="TreeGrafter"/>
</dbReference>
<dbReference type="InterPro" id="IPR005822">
    <property type="entry name" value="Ribosomal_uL13"/>
</dbReference>
<keyword evidence="3 4" id="KW-0687">Ribonucleoprotein</keyword>
<dbReference type="GO" id="GO:0009507">
    <property type="term" value="C:chloroplast"/>
    <property type="evidence" value="ECO:0007669"/>
    <property type="project" value="UniProtKB-SubCell"/>
</dbReference>
<dbReference type="GO" id="GO:0003735">
    <property type="term" value="F:structural constituent of ribosome"/>
    <property type="evidence" value="ECO:0007669"/>
    <property type="project" value="InterPro"/>
</dbReference>
<dbReference type="CDD" id="cd00392">
    <property type="entry name" value="Ribosomal_L13"/>
    <property type="match status" value="1"/>
</dbReference>
<keyword evidence="6" id="KW-0150">Chloroplast</keyword>
<dbReference type="GO" id="GO:0017148">
    <property type="term" value="P:negative regulation of translation"/>
    <property type="evidence" value="ECO:0007669"/>
    <property type="project" value="TreeGrafter"/>
</dbReference>
<dbReference type="Pfam" id="PF00572">
    <property type="entry name" value="Ribosomal_L13"/>
    <property type="match status" value="1"/>
</dbReference>
<dbReference type="EMBL" id="MF101408">
    <property type="protein sequence ID" value="ARW59443.1"/>
    <property type="molecule type" value="Genomic_DNA"/>
</dbReference>
<protein>
    <recommendedName>
        <fullName evidence="4">Large ribosomal subunit protein uL13c</fullName>
    </recommendedName>
</protein>
<dbReference type="InterPro" id="IPR036899">
    <property type="entry name" value="Ribosomal_uL13_sf"/>
</dbReference>
<evidence type="ECO:0000313" key="6">
    <source>
        <dbReference type="EMBL" id="ARW59443.1"/>
    </source>
</evidence>
<dbReference type="PROSITE" id="PS00783">
    <property type="entry name" value="RIBOSOMAL_L13"/>
    <property type="match status" value="1"/>
</dbReference>
<dbReference type="SUPFAM" id="SSF52161">
    <property type="entry name" value="Ribosomal protein L13"/>
    <property type="match status" value="1"/>
</dbReference>
<comment type="subunit">
    <text evidence="4">Part of the 50S ribosomal subunit.</text>
</comment>
<keyword evidence="2 4" id="KW-0689">Ribosomal protein</keyword>
<reference evidence="6" key="1">
    <citation type="journal article" date="2017" name="J. Phycol.">
        <title>Analysis of chloroplast genomes and a supermatrix inform reclassification of the Rhodomelaceae (Rhodophyta).</title>
        <authorList>
            <person name="Diaz-Tapia P."/>
            <person name="Maggs C.A."/>
            <person name="West J.A."/>
            <person name="Verbruggen H."/>
        </authorList>
    </citation>
    <scope>NUCLEOTIDE SEQUENCE</scope>
    <source>
        <strain evidence="6">DHO101</strain>
    </source>
</reference>
<comment type="similarity">
    <text evidence="1 4 5">Belongs to the universal ribosomal protein uL13 family.</text>
</comment>
<dbReference type="PIRSF" id="PIRSF002181">
    <property type="entry name" value="Ribosomal_L13"/>
    <property type="match status" value="1"/>
</dbReference>
<evidence type="ECO:0000256" key="2">
    <source>
        <dbReference type="ARBA" id="ARBA00022980"/>
    </source>
</evidence>
<dbReference type="RefSeq" id="YP_009391299.1">
    <property type="nucleotide sequence ID" value="NC_035257.1"/>
</dbReference>
<geneLocation type="chloroplast" evidence="6"/>
<sequence length="147" mass="17285">MIIDKNKTYIHKCQIEPEWYIIDAKNQKLGRLSSQIAYKLRGKNNKTYTPHINNRIYIIIINSKLIQITGNKRKQKEYKRHSGKPGGLKIETFEKLQTRMPNKIIEQAIKGMLPKNILGRKLFTQLKIYSDHIHPHSSQQPKLLKLN</sequence>
<comment type="subcellular location">
    <subcellularLocation>
        <location evidence="4">Plastid</location>
        <location evidence="4">Chloroplast</location>
    </subcellularLocation>
</comment>
<dbReference type="PANTHER" id="PTHR11545:SF2">
    <property type="entry name" value="LARGE RIBOSOMAL SUBUNIT PROTEIN UL13M"/>
    <property type="match status" value="1"/>
</dbReference>
<dbReference type="GO" id="GO:0003729">
    <property type="term" value="F:mRNA binding"/>
    <property type="evidence" value="ECO:0007669"/>
    <property type="project" value="TreeGrafter"/>
</dbReference>
<proteinExistence type="inferred from homology"/>
<accession>A0A1Z1M106</accession>
<dbReference type="AlphaFoldDB" id="A0A1Z1M106"/>
<keyword evidence="6" id="KW-0934">Plastid</keyword>
<name>A0A1Z1M106_9FLOR</name>
<evidence type="ECO:0000256" key="3">
    <source>
        <dbReference type="ARBA" id="ARBA00023274"/>
    </source>
</evidence>
<dbReference type="HAMAP" id="MF_01366">
    <property type="entry name" value="Ribosomal_uL13"/>
    <property type="match status" value="1"/>
</dbReference>
<dbReference type="GO" id="GO:0006412">
    <property type="term" value="P:translation"/>
    <property type="evidence" value="ECO:0007669"/>
    <property type="project" value="UniProtKB-UniRule"/>
</dbReference>
<dbReference type="InterPro" id="IPR023563">
    <property type="entry name" value="Ribosomal_uL13_CS"/>
</dbReference>
<dbReference type="PANTHER" id="PTHR11545">
    <property type="entry name" value="RIBOSOMAL PROTEIN L13"/>
    <property type="match status" value="1"/>
</dbReference>
<gene>
    <name evidence="4 6" type="primary">rpl13</name>
</gene>
<dbReference type="InterPro" id="IPR005823">
    <property type="entry name" value="Ribosomal_uL13_bac-type"/>
</dbReference>
<dbReference type="Gene3D" id="3.90.1180.10">
    <property type="entry name" value="Ribosomal protein L13"/>
    <property type="match status" value="1"/>
</dbReference>